<keyword evidence="6" id="KW-1185">Reference proteome</keyword>
<proteinExistence type="predicted"/>
<dbReference type="InterPro" id="IPR036163">
    <property type="entry name" value="HMA_dom_sf"/>
</dbReference>
<dbReference type="GO" id="GO:0006825">
    <property type="term" value="P:copper ion transport"/>
    <property type="evidence" value="ECO:0007669"/>
    <property type="project" value="InterPro"/>
</dbReference>
<dbReference type="InterPro" id="IPR000428">
    <property type="entry name" value="Cu-bd"/>
</dbReference>
<accession>A0A2V3W0A7</accession>
<protein>
    <recommendedName>
        <fullName evidence="1">Copper chaperone CopZ</fullName>
    </recommendedName>
</protein>
<feature type="domain" description="HMA" evidence="4">
    <location>
        <begin position="2"/>
        <end position="68"/>
    </location>
</feature>
<evidence type="ECO:0000313" key="5">
    <source>
        <dbReference type="EMBL" id="PXW87216.1"/>
    </source>
</evidence>
<evidence type="ECO:0000256" key="1">
    <source>
        <dbReference type="ARBA" id="ARBA00015313"/>
    </source>
</evidence>
<comment type="caution">
    <text evidence="5">The sequence shown here is derived from an EMBL/GenBank/DDBJ whole genome shotgun (WGS) entry which is preliminary data.</text>
</comment>
<dbReference type="PANTHER" id="PTHR46594:SF4">
    <property type="entry name" value="P-TYPE CATION-TRANSPORTING ATPASE"/>
    <property type="match status" value="1"/>
</dbReference>
<keyword evidence="2" id="KW-0479">Metal-binding</keyword>
<dbReference type="PROSITE" id="PS50846">
    <property type="entry name" value="HMA_2"/>
    <property type="match status" value="1"/>
</dbReference>
<dbReference type="EMBL" id="QJJR01000017">
    <property type="protein sequence ID" value="PXW87216.1"/>
    <property type="molecule type" value="Genomic_DNA"/>
</dbReference>
<dbReference type="PROSITE" id="PS01047">
    <property type="entry name" value="HMA_1"/>
    <property type="match status" value="1"/>
</dbReference>
<dbReference type="CDD" id="cd00371">
    <property type="entry name" value="HMA"/>
    <property type="match status" value="1"/>
</dbReference>
<dbReference type="InterPro" id="IPR006121">
    <property type="entry name" value="HMA_dom"/>
</dbReference>
<sequence>MKKTTMKVTGMNCGHCVSKIESALNEQTGVTDVDVNLDAGTVTVAYDEAKLTQDEITGAINEAGYQTEGIK</sequence>
<dbReference type="PANTHER" id="PTHR46594">
    <property type="entry name" value="P-TYPE CATION-TRANSPORTING ATPASE"/>
    <property type="match status" value="1"/>
</dbReference>
<evidence type="ECO:0000256" key="2">
    <source>
        <dbReference type="ARBA" id="ARBA00022723"/>
    </source>
</evidence>
<evidence type="ECO:0000259" key="4">
    <source>
        <dbReference type="PROSITE" id="PS50846"/>
    </source>
</evidence>
<gene>
    <name evidence="5" type="ORF">DES38_11755</name>
</gene>
<dbReference type="GO" id="GO:0005507">
    <property type="term" value="F:copper ion binding"/>
    <property type="evidence" value="ECO:0007669"/>
    <property type="project" value="InterPro"/>
</dbReference>
<dbReference type="RefSeq" id="WP_110252170.1">
    <property type="nucleotide sequence ID" value="NZ_QJJR01000017.1"/>
</dbReference>
<dbReference type="Gene3D" id="3.30.70.100">
    <property type="match status" value="1"/>
</dbReference>
<dbReference type="SUPFAM" id="SSF55008">
    <property type="entry name" value="HMA, heavy metal-associated domain"/>
    <property type="match status" value="1"/>
</dbReference>
<evidence type="ECO:0000256" key="3">
    <source>
        <dbReference type="ARBA" id="ARBA00023008"/>
    </source>
</evidence>
<dbReference type="NCBIfam" id="TIGR00003">
    <property type="entry name" value="copper ion binding protein"/>
    <property type="match status" value="1"/>
</dbReference>
<name>A0A2V3W0A7_9BACI</name>
<dbReference type="OrthoDB" id="9813965at2"/>
<organism evidence="5 6">
    <name type="scientific">Streptohalobacillus salinus</name>
    <dbReference type="NCBI Taxonomy" id="621096"/>
    <lineage>
        <taxon>Bacteria</taxon>
        <taxon>Bacillati</taxon>
        <taxon>Bacillota</taxon>
        <taxon>Bacilli</taxon>
        <taxon>Bacillales</taxon>
        <taxon>Bacillaceae</taxon>
        <taxon>Streptohalobacillus</taxon>
    </lineage>
</organism>
<dbReference type="FunFam" id="3.30.70.100:FF:000005">
    <property type="entry name" value="Copper-exporting P-type ATPase A"/>
    <property type="match status" value="1"/>
</dbReference>
<dbReference type="Pfam" id="PF00403">
    <property type="entry name" value="HMA"/>
    <property type="match status" value="1"/>
</dbReference>
<reference evidence="5 6" key="1">
    <citation type="submission" date="2018-05" db="EMBL/GenBank/DDBJ databases">
        <title>Genomic Encyclopedia of Type Strains, Phase IV (KMG-IV): sequencing the most valuable type-strain genomes for metagenomic binning, comparative biology and taxonomic classification.</title>
        <authorList>
            <person name="Goeker M."/>
        </authorList>
    </citation>
    <scope>NUCLEOTIDE SEQUENCE [LARGE SCALE GENOMIC DNA]</scope>
    <source>
        <strain evidence="5 6">DSM 22440</strain>
    </source>
</reference>
<dbReference type="Proteomes" id="UP000247922">
    <property type="component" value="Unassembled WGS sequence"/>
</dbReference>
<dbReference type="AlphaFoldDB" id="A0A2V3W0A7"/>
<dbReference type="PRINTS" id="PR00944">
    <property type="entry name" value="CUEXPORT"/>
</dbReference>
<dbReference type="InterPro" id="IPR017969">
    <property type="entry name" value="Heavy-metal-associated_CS"/>
</dbReference>
<dbReference type="InterPro" id="IPR006122">
    <property type="entry name" value="HMA_Cu_ion-bd"/>
</dbReference>
<keyword evidence="3" id="KW-0186">Copper</keyword>
<evidence type="ECO:0000313" key="6">
    <source>
        <dbReference type="Proteomes" id="UP000247922"/>
    </source>
</evidence>